<proteinExistence type="predicted"/>
<dbReference type="RefSeq" id="WP_144236868.1">
    <property type="nucleotide sequence ID" value="NZ_VJWA01000001.1"/>
</dbReference>
<keyword evidence="2" id="KW-1185">Reference proteome</keyword>
<organism evidence="1 2">
    <name type="scientific">Glacieibacterium frigidum</name>
    <dbReference type="NCBI Taxonomy" id="2593303"/>
    <lineage>
        <taxon>Bacteria</taxon>
        <taxon>Pseudomonadati</taxon>
        <taxon>Pseudomonadota</taxon>
        <taxon>Alphaproteobacteria</taxon>
        <taxon>Sphingomonadales</taxon>
        <taxon>Sphingosinicellaceae</taxon>
        <taxon>Glacieibacterium</taxon>
    </lineage>
</organism>
<comment type="caution">
    <text evidence="1">The sequence shown here is derived from an EMBL/GenBank/DDBJ whole genome shotgun (WGS) entry which is preliminary data.</text>
</comment>
<reference evidence="1 2" key="1">
    <citation type="submission" date="2019-07" db="EMBL/GenBank/DDBJ databases">
        <title>Novel species isolated from glacier.</title>
        <authorList>
            <person name="Liu Q."/>
            <person name="Xin Y.-H."/>
        </authorList>
    </citation>
    <scope>NUCLEOTIDE SEQUENCE [LARGE SCALE GENOMIC DNA]</scope>
    <source>
        <strain evidence="1 2">LB1R16</strain>
    </source>
</reference>
<dbReference type="AlphaFoldDB" id="A0A552UIY2"/>
<gene>
    <name evidence="1" type="ORF">FMM06_08745</name>
</gene>
<accession>A0A552UIY2</accession>
<evidence type="ECO:0000313" key="2">
    <source>
        <dbReference type="Proteomes" id="UP000317894"/>
    </source>
</evidence>
<name>A0A552UIY2_9SPHN</name>
<dbReference type="EMBL" id="VJWA01000001">
    <property type="protein sequence ID" value="TRW18175.1"/>
    <property type="molecule type" value="Genomic_DNA"/>
</dbReference>
<evidence type="ECO:0000313" key="1">
    <source>
        <dbReference type="EMBL" id="TRW18175.1"/>
    </source>
</evidence>
<protein>
    <submittedName>
        <fullName evidence="1">Uncharacterized protein</fullName>
    </submittedName>
</protein>
<sequence>MLAFVLVAGLAWVVLRPSRLPANVAAPVAAPAAPPASAAPDARLVAADALCRRGADPLLTGRRDPEFAELGGNLAVTATLAPACETVANGHPDPRARVAAQVVLGRAALANGNDSEWHLRRAEAAAPDDTAVRLLRLQSDIALVEATQTLFNDVSALRARLAKLEPALPAATRASLTARITRAELRGSWNDPAVVRLAVFGKAPVGPVERDARLSFMRGVTDACQSAGFRPEAEDEAATAVLSLDRTATARLMRLRQYSDGTQVGRALDCGGDRLLTAYARVAAPLTDAKLERPEFLDLTEAM</sequence>
<dbReference type="Proteomes" id="UP000317894">
    <property type="component" value="Unassembled WGS sequence"/>
</dbReference>